<reference evidence="4" key="1">
    <citation type="journal article" date="2020" name="Cell">
        <title>Large-Scale Comparative Analyses of Tick Genomes Elucidate Their Genetic Diversity and Vector Capacities.</title>
        <authorList>
            <consortium name="Tick Genome and Microbiome Consortium (TIGMIC)"/>
            <person name="Jia N."/>
            <person name="Wang J."/>
            <person name="Shi W."/>
            <person name="Du L."/>
            <person name="Sun Y."/>
            <person name="Zhan W."/>
            <person name="Jiang J.F."/>
            <person name="Wang Q."/>
            <person name="Zhang B."/>
            <person name="Ji P."/>
            <person name="Bell-Sakyi L."/>
            <person name="Cui X.M."/>
            <person name="Yuan T.T."/>
            <person name="Jiang B.G."/>
            <person name="Yang W.F."/>
            <person name="Lam T.T."/>
            <person name="Chang Q.C."/>
            <person name="Ding S.J."/>
            <person name="Wang X.J."/>
            <person name="Zhu J.G."/>
            <person name="Ruan X.D."/>
            <person name="Zhao L."/>
            <person name="Wei J.T."/>
            <person name="Ye R.Z."/>
            <person name="Que T.C."/>
            <person name="Du C.H."/>
            <person name="Zhou Y.H."/>
            <person name="Cheng J.X."/>
            <person name="Dai P.F."/>
            <person name="Guo W.B."/>
            <person name="Han X.H."/>
            <person name="Huang E.J."/>
            <person name="Li L.F."/>
            <person name="Wei W."/>
            <person name="Gao Y.C."/>
            <person name="Liu J.Z."/>
            <person name="Shao H.Z."/>
            <person name="Wang X."/>
            <person name="Wang C.C."/>
            <person name="Yang T.C."/>
            <person name="Huo Q.B."/>
            <person name="Li W."/>
            <person name="Chen H.Y."/>
            <person name="Chen S.E."/>
            <person name="Zhou L.G."/>
            <person name="Ni X.B."/>
            <person name="Tian J.H."/>
            <person name="Sheng Y."/>
            <person name="Liu T."/>
            <person name="Pan Y.S."/>
            <person name="Xia L.Y."/>
            <person name="Li J."/>
            <person name="Zhao F."/>
            <person name="Cao W.C."/>
        </authorList>
    </citation>
    <scope>NUCLEOTIDE SEQUENCE</scope>
    <source>
        <strain evidence="4">Rmic-2018</strain>
    </source>
</reference>
<gene>
    <name evidence="4" type="ORF">HPB51_019953</name>
</gene>
<evidence type="ECO:0000256" key="3">
    <source>
        <dbReference type="SAM" id="SignalP"/>
    </source>
</evidence>
<keyword evidence="1" id="KW-0175">Coiled coil</keyword>
<feature type="compositionally biased region" description="Polar residues" evidence="2">
    <location>
        <begin position="297"/>
        <end position="317"/>
    </location>
</feature>
<keyword evidence="3" id="KW-0732">Signal</keyword>
<keyword evidence="5" id="KW-1185">Reference proteome</keyword>
<sequence>MYMTLGFSSSFRAMALALAMRLSSSLPGVMFRRRGQLVLTEPDSLIREVLHLQIFQESAAVSLVHVVTKRASDDVTKGATNLAAATTVTKDGNANTVPKAPLLRTPPGRSPAVWQRPRKPALRCLTLSAGDAGSGAEWRNHTTLGEVTETREVLQVDPAIAPPNYETGHKRRTAAATTVAVETAARAAPDRSNDPGVAKAVATAAGRRRIGLPRSPGPVQTLDWLQLPGQFELQGRFVAPERVNQASRDHQKKGNTQKDTNEVTELKKIIERQHAQIKEQNAQVRALLSKIETLVSNGSSANTKPQNNTTAVNNTGGLSKVPRSNPPLNPPKVYTGEAEASQRASNNQEAMDADESRVTAETTTTATTQIPREGEPVAILAAITQSNVRLGNMDARLEAIESQRHTLPVKRDRLATKVVSTSVWNQFASLKKKKEWAERIKDAIAKRRGRLETSGKDDAEAE</sequence>
<dbReference type="Proteomes" id="UP000821866">
    <property type="component" value="Chromosome 8"/>
</dbReference>
<proteinExistence type="predicted"/>
<feature type="region of interest" description="Disordered" evidence="2">
    <location>
        <begin position="91"/>
        <end position="114"/>
    </location>
</feature>
<dbReference type="EMBL" id="JABSTU010000010">
    <property type="protein sequence ID" value="KAH8019526.1"/>
    <property type="molecule type" value="Genomic_DNA"/>
</dbReference>
<evidence type="ECO:0000313" key="5">
    <source>
        <dbReference type="Proteomes" id="UP000821866"/>
    </source>
</evidence>
<feature type="signal peptide" evidence="3">
    <location>
        <begin position="1"/>
        <end position="19"/>
    </location>
</feature>
<feature type="region of interest" description="Disordered" evidence="2">
    <location>
        <begin position="297"/>
        <end position="367"/>
    </location>
</feature>
<evidence type="ECO:0000313" key="4">
    <source>
        <dbReference type="EMBL" id="KAH8019526.1"/>
    </source>
</evidence>
<reference evidence="4" key="2">
    <citation type="submission" date="2021-09" db="EMBL/GenBank/DDBJ databases">
        <authorList>
            <person name="Jia N."/>
            <person name="Wang J."/>
            <person name="Shi W."/>
            <person name="Du L."/>
            <person name="Sun Y."/>
            <person name="Zhan W."/>
            <person name="Jiang J."/>
            <person name="Wang Q."/>
            <person name="Zhang B."/>
            <person name="Ji P."/>
            <person name="Sakyi L.B."/>
            <person name="Cui X."/>
            <person name="Yuan T."/>
            <person name="Jiang B."/>
            <person name="Yang W."/>
            <person name="Lam T.T.-Y."/>
            <person name="Chang Q."/>
            <person name="Ding S."/>
            <person name="Wang X."/>
            <person name="Zhu J."/>
            <person name="Ruan X."/>
            <person name="Zhao L."/>
            <person name="Wei J."/>
            <person name="Que T."/>
            <person name="Du C."/>
            <person name="Cheng J."/>
            <person name="Dai P."/>
            <person name="Han X."/>
            <person name="Huang E."/>
            <person name="Gao Y."/>
            <person name="Liu J."/>
            <person name="Shao H."/>
            <person name="Ye R."/>
            <person name="Li L."/>
            <person name="Wei W."/>
            <person name="Wang X."/>
            <person name="Wang C."/>
            <person name="Huo Q."/>
            <person name="Li W."/>
            <person name="Guo W."/>
            <person name="Chen H."/>
            <person name="Chen S."/>
            <person name="Zhou L."/>
            <person name="Zhou L."/>
            <person name="Ni X."/>
            <person name="Tian J."/>
            <person name="Zhou Y."/>
            <person name="Sheng Y."/>
            <person name="Liu T."/>
            <person name="Pan Y."/>
            <person name="Xia L."/>
            <person name="Li J."/>
            <person name="Zhao F."/>
            <person name="Cao W."/>
        </authorList>
    </citation>
    <scope>NUCLEOTIDE SEQUENCE</scope>
    <source>
        <strain evidence="4">Rmic-2018</strain>
        <tissue evidence="4">Larvae</tissue>
    </source>
</reference>
<feature type="chain" id="PRO_5039916244" evidence="3">
    <location>
        <begin position="20"/>
        <end position="462"/>
    </location>
</feature>
<comment type="caution">
    <text evidence="4">The sequence shown here is derived from an EMBL/GenBank/DDBJ whole genome shotgun (WGS) entry which is preliminary data.</text>
</comment>
<dbReference type="AlphaFoldDB" id="A0A9J6DCH0"/>
<evidence type="ECO:0000256" key="2">
    <source>
        <dbReference type="SAM" id="MobiDB-lite"/>
    </source>
</evidence>
<feature type="coiled-coil region" evidence="1">
    <location>
        <begin position="263"/>
        <end position="297"/>
    </location>
</feature>
<organism evidence="4 5">
    <name type="scientific">Rhipicephalus microplus</name>
    <name type="common">Cattle tick</name>
    <name type="synonym">Boophilus microplus</name>
    <dbReference type="NCBI Taxonomy" id="6941"/>
    <lineage>
        <taxon>Eukaryota</taxon>
        <taxon>Metazoa</taxon>
        <taxon>Ecdysozoa</taxon>
        <taxon>Arthropoda</taxon>
        <taxon>Chelicerata</taxon>
        <taxon>Arachnida</taxon>
        <taxon>Acari</taxon>
        <taxon>Parasitiformes</taxon>
        <taxon>Ixodida</taxon>
        <taxon>Ixodoidea</taxon>
        <taxon>Ixodidae</taxon>
        <taxon>Rhipicephalinae</taxon>
        <taxon>Rhipicephalus</taxon>
        <taxon>Boophilus</taxon>
    </lineage>
</organism>
<evidence type="ECO:0000256" key="1">
    <source>
        <dbReference type="SAM" id="Coils"/>
    </source>
</evidence>
<accession>A0A9J6DCH0</accession>
<protein>
    <submittedName>
        <fullName evidence="4">Uncharacterized protein</fullName>
    </submittedName>
</protein>
<name>A0A9J6DCH0_RHIMP</name>